<evidence type="ECO:0000256" key="9">
    <source>
        <dbReference type="ARBA" id="ARBA00023004"/>
    </source>
</evidence>
<keyword evidence="7" id="KW-0007">Acetylation</keyword>
<evidence type="ECO:0000256" key="12">
    <source>
        <dbReference type="ARBA" id="ARBA00066686"/>
    </source>
</evidence>
<evidence type="ECO:0000256" key="1">
    <source>
        <dbReference type="ARBA" id="ARBA00001954"/>
    </source>
</evidence>
<proteinExistence type="inferred from homology"/>
<comment type="cofactor">
    <cofactor evidence="1">
        <name>Fe(2+)</name>
        <dbReference type="ChEBI" id="CHEBI:29033"/>
    </cofactor>
</comment>
<evidence type="ECO:0000256" key="5">
    <source>
        <dbReference type="ARBA" id="ARBA00022946"/>
    </source>
</evidence>
<evidence type="ECO:0000256" key="6">
    <source>
        <dbReference type="ARBA" id="ARBA00022964"/>
    </source>
</evidence>
<reference evidence="15 16" key="1">
    <citation type="journal article" date="2018" name="PLoS Genet.">
        <title>Population sequencing reveals clonal diversity and ancestral inbreeding in the grapevine cultivar Chardonnay.</title>
        <authorList>
            <person name="Roach M.J."/>
            <person name="Johnson D.L."/>
            <person name="Bohlmann J."/>
            <person name="van Vuuren H.J."/>
            <person name="Jones S.J."/>
            <person name="Pretorius I.S."/>
            <person name="Schmidt S.A."/>
            <person name="Borneman A.R."/>
        </authorList>
    </citation>
    <scope>NUCLEOTIDE SEQUENCE [LARGE SCALE GENOMIC DNA]</scope>
    <source>
        <strain evidence="16">cv. Chardonnay</strain>
        <tissue evidence="15">Leaf</tissue>
    </source>
</reference>
<dbReference type="InterPro" id="IPR036866">
    <property type="entry name" value="RibonucZ/Hydroxyglut_hydro"/>
</dbReference>
<dbReference type="SUPFAM" id="SSF56281">
    <property type="entry name" value="Metallo-hydrolase/oxidoreductase"/>
    <property type="match status" value="1"/>
</dbReference>
<protein>
    <recommendedName>
        <fullName evidence="12">persulfide dioxygenase</fullName>
        <ecNumber evidence="12">1.13.11.18</ecNumber>
    </recommendedName>
    <alternativeName>
        <fullName evidence="13">Sulfur dioxygenase ETHE1</fullName>
    </alternativeName>
</protein>
<keyword evidence="9" id="KW-0408">Iron</keyword>
<name>A0A438FEX0_VITVI</name>
<comment type="similarity">
    <text evidence="3">Belongs to the metallo-beta-lactamase superfamily. Glyoxalase II family.</text>
</comment>
<evidence type="ECO:0000256" key="3">
    <source>
        <dbReference type="ARBA" id="ARBA00006759"/>
    </source>
</evidence>
<dbReference type="GO" id="GO:0050313">
    <property type="term" value="F:sulfur dioxygenase activity"/>
    <property type="evidence" value="ECO:0007669"/>
    <property type="project" value="UniProtKB-EC"/>
</dbReference>
<keyword evidence="5" id="KW-0809">Transit peptide</keyword>
<dbReference type="Pfam" id="PF00753">
    <property type="entry name" value="Lactamase_B"/>
    <property type="match status" value="1"/>
</dbReference>
<evidence type="ECO:0000259" key="14">
    <source>
        <dbReference type="SMART" id="SM00849"/>
    </source>
</evidence>
<evidence type="ECO:0000256" key="4">
    <source>
        <dbReference type="ARBA" id="ARBA00022723"/>
    </source>
</evidence>
<dbReference type="PANTHER" id="PTHR43084:SF1">
    <property type="entry name" value="PERSULFIDE DIOXYGENASE ETHE1, MITOCHONDRIAL"/>
    <property type="match status" value="1"/>
</dbReference>
<dbReference type="SMART" id="SM00849">
    <property type="entry name" value="Lactamase_B"/>
    <property type="match status" value="1"/>
</dbReference>
<comment type="caution">
    <text evidence="15">The sequence shown here is derived from an EMBL/GenBank/DDBJ whole genome shotgun (WGS) entry which is preliminary data.</text>
</comment>
<keyword evidence="10" id="KW-0496">Mitochondrion</keyword>
<evidence type="ECO:0000313" key="16">
    <source>
        <dbReference type="Proteomes" id="UP000288805"/>
    </source>
</evidence>
<evidence type="ECO:0000256" key="2">
    <source>
        <dbReference type="ARBA" id="ARBA00004173"/>
    </source>
</evidence>
<organism evidence="15 16">
    <name type="scientific">Vitis vinifera</name>
    <name type="common">Grape</name>
    <dbReference type="NCBI Taxonomy" id="29760"/>
    <lineage>
        <taxon>Eukaryota</taxon>
        <taxon>Viridiplantae</taxon>
        <taxon>Streptophyta</taxon>
        <taxon>Embryophyta</taxon>
        <taxon>Tracheophyta</taxon>
        <taxon>Spermatophyta</taxon>
        <taxon>Magnoliopsida</taxon>
        <taxon>eudicotyledons</taxon>
        <taxon>Gunneridae</taxon>
        <taxon>Pentapetalae</taxon>
        <taxon>rosids</taxon>
        <taxon>Vitales</taxon>
        <taxon>Vitaceae</taxon>
        <taxon>Viteae</taxon>
        <taxon>Vitis</taxon>
    </lineage>
</organism>
<sequence length="315" mass="34695">MFKALHHSICWRAAIPSTLLHSKSFLLGSQMAFSTTSSHMSKLLFRQLFEKESSTYTYLLADVSHPDKPALLIDPVDRTVDRDLSLVKDLGLKLIYAINTHVHADHITGTGLIKTKAPAVKSIISKASNSKADILVQSGDKIYFGDLFLEVRATPGHTVGCVTYVTGEGPEQPQPRMAFTGDAVLIRGCGRTDFQEGMNGMQQGLISVIVLQGGSSETLYKSVHSQARIHHARSFVHVIFTLPKDALIYPAHDYRGFTVSTVGEEMLYNPRLTKDEETFKNIMANLNLAYPKMIDIAVPANMVCGFQDPTPNKAC</sequence>
<dbReference type="GO" id="GO:0005739">
    <property type="term" value="C:mitochondrion"/>
    <property type="evidence" value="ECO:0007669"/>
    <property type="project" value="UniProtKB-SubCell"/>
</dbReference>
<feature type="domain" description="Metallo-beta-lactamase" evidence="14">
    <location>
        <begin position="54"/>
        <end position="223"/>
    </location>
</feature>
<dbReference type="InterPro" id="IPR001279">
    <property type="entry name" value="Metallo-B-lactamas"/>
</dbReference>
<dbReference type="FunFam" id="3.60.15.10:FF:000013">
    <property type="entry name" value="Persulfide dioxygenase ETHE1, mitochondrial"/>
    <property type="match status" value="1"/>
</dbReference>
<dbReference type="CDD" id="cd07724">
    <property type="entry name" value="POD-like_MBL-fold"/>
    <property type="match status" value="1"/>
</dbReference>
<keyword evidence="4" id="KW-0479">Metal-binding</keyword>
<evidence type="ECO:0000256" key="10">
    <source>
        <dbReference type="ARBA" id="ARBA00023128"/>
    </source>
</evidence>
<evidence type="ECO:0000256" key="11">
    <source>
        <dbReference type="ARBA" id="ARBA00050990"/>
    </source>
</evidence>
<evidence type="ECO:0000256" key="8">
    <source>
        <dbReference type="ARBA" id="ARBA00023002"/>
    </source>
</evidence>
<keyword evidence="8" id="KW-0560">Oxidoreductase</keyword>
<dbReference type="GO" id="GO:0046872">
    <property type="term" value="F:metal ion binding"/>
    <property type="evidence" value="ECO:0007669"/>
    <property type="project" value="UniProtKB-KW"/>
</dbReference>
<comment type="catalytic activity">
    <reaction evidence="11">
        <text>S-sulfanylglutathione + O2 + H2O = sulfite + glutathione + 2 H(+)</text>
        <dbReference type="Rhea" id="RHEA:12981"/>
        <dbReference type="ChEBI" id="CHEBI:15377"/>
        <dbReference type="ChEBI" id="CHEBI:15378"/>
        <dbReference type="ChEBI" id="CHEBI:15379"/>
        <dbReference type="ChEBI" id="CHEBI:17359"/>
        <dbReference type="ChEBI" id="CHEBI:57925"/>
        <dbReference type="ChEBI" id="CHEBI:58905"/>
        <dbReference type="EC" id="1.13.11.18"/>
    </reaction>
</comment>
<evidence type="ECO:0000313" key="15">
    <source>
        <dbReference type="EMBL" id="RVW58512.1"/>
    </source>
</evidence>
<dbReference type="InterPro" id="IPR044528">
    <property type="entry name" value="POD-like_MBL-fold"/>
</dbReference>
<comment type="subcellular location">
    <subcellularLocation>
        <location evidence="2">Mitochondrion</location>
    </subcellularLocation>
</comment>
<dbReference type="Proteomes" id="UP000288805">
    <property type="component" value="Unassembled WGS sequence"/>
</dbReference>
<dbReference type="Gene3D" id="3.60.15.10">
    <property type="entry name" value="Ribonuclease Z/Hydroxyacylglutathione hydrolase-like"/>
    <property type="match status" value="1"/>
</dbReference>
<keyword evidence="6 15" id="KW-0223">Dioxygenase</keyword>
<dbReference type="InterPro" id="IPR051682">
    <property type="entry name" value="Mito_Persulfide_Diox"/>
</dbReference>
<dbReference type="PANTHER" id="PTHR43084">
    <property type="entry name" value="PERSULFIDE DIOXYGENASE ETHE1"/>
    <property type="match status" value="1"/>
</dbReference>
<gene>
    <name evidence="15" type="primary">GLY3_0</name>
    <name evidence="15" type="ORF">CK203_110373</name>
</gene>
<dbReference type="GO" id="GO:0006749">
    <property type="term" value="P:glutathione metabolic process"/>
    <property type="evidence" value="ECO:0007669"/>
    <property type="project" value="InterPro"/>
</dbReference>
<evidence type="ECO:0000256" key="7">
    <source>
        <dbReference type="ARBA" id="ARBA00022990"/>
    </source>
</evidence>
<dbReference type="AlphaFoldDB" id="A0A438FEX0"/>
<dbReference type="EMBL" id="QGNW01000946">
    <property type="protein sequence ID" value="RVW58512.1"/>
    <property type="molecule type" value="Genomic_DNA"/>
</dbReference>
<accession>A0A438FEX0</accession>
<evidence type="ECO:0000256" key="13">
    <source>
        <dbReference type="ARBA" id="ARBA00077964"/>
    </source>
</evidence>
<dbReference type="EC" id="1.13.11.18" evidence="12"/>